<keyword evidence="8" id="KW-0812">Transmembrane</keyword>
<dbReference type="Pfam" id="PF02518">
    <property type="entry name" value="HATPase_c"/>
    <property type="match status" value="1"/>
</dbReference>
<name>A0A1H2X7T6_THIRO</name>
<dbReference type="InterPro" id="IPR004358">
    <property type="entry name" value="Sig_transdc_His_kin-like_C"/>
</dbReference>
<gene>
    <name evidence="10" type="ORF">SAMN05421783_11064</name>
</gene>
<evidence type="ECO:0000313" key="10">
    <source>
        <dbReference type="EMBL" id="SDW88861.1"/>
    </source>
</evidence>
<dbReference type="Pfam" id="PF00512">
    <property type="entry name" value="HisKA"/>
    <property type="match status" value="1"/>
</dbReference>
<keyword evidence="8" id="KW-1133">Transmembrane helix</keyword>
<dbReference type="InterPro" id="IPR036890">
    <property type="entry name" value="HATPase_C_sf"/>
</dbReference>
<protein>
    <recommendedName>
        <fullName evidence="2">histidine kinase</fullName>
        <ecNumber evidence="2">2.7.13.3</ecNumber>
    </recommendedName>
</protein>
<feature type="compositionally biased region" description="Basic and acidic residues" evidence="7">
    <location>
        <begin position="235"/>
        <end position="245"/>
    </location>
</feature>
<comment type="catalytic activity">
    <reaction evidence="1">
        <text>ATP + protein L-histidine = ADP + protein N-phospho-L-histidine.</text>
        <dbReference type="EC" id="2.7.13.3"/>
    </reaction>
</comment>
<feature type="compositionally biased region" description="Basic and acidic residues" evidence="7">
    <location>
        <begin position="213"/>
        <end position="227"/>
    </location>
</feature>
<dbReference type="AlphaFoldDB" id="A0A1H2X7T6"/>
<keyword evidence="6" id="KW-0902">Two-component regulatory system</keyword>
<feature type="domain" description="Histidine kinase" evidence="9">
    <location>
        <begin position="471"/>
        <end position="692"/>
    </location>
</feature>
<feature type="compositionally biased region" description="Low complexity" evidence="7">
    <location>
        <begin position="282"/>
        <end position="298"/>
    </location>
</feature>
<evidence type="ECO:0000256" key="3">
    <source>
        <dbReference type="ARBA" id="ARBA00022553"/>
    </source>
</evidence>
<evidence type="ECO:0000256" key="2">
    <source>
        <dbReference type="ARBA" id="ARBA00012438"/>
    </source>
</evidence>
<proteinExistence type="predicted"/>
<dbReference type="PANTHER" id="PTHR43711:SF1">
    <property type="entry name" value="HISTIDINE KINASE 1"/>
    <property type="match status" value="1"/>
</dbReference>
<evidence type="ECO:0000256" key="7">
    <source>
        <dbReference type="SAM" id="MobiDB-lite"/>
    </source>
</evidence>
<evidence type="ECO:0000256" key="6">
    <source>
        <dbReference type="ARBA" id="ARBA00023012"/>
    </source>
</evidence>
<keyword evidence="8" id="KW-0472">Membrane</keyword>
<feature type="region of interest" description="Disordered" evidence="7">
    <location>
        <begin position="167"/>
        <end position="200"/>
    </location>
</feature>
<dbReference type="FunFam" id="1.10.287.130:FF:000001">
    <property type="entry name" value="Two-component sensor histidine kinase"/>
    <property type="match status" value="1"/>
</dbReference>
<dbReference type="Proteomes" id="UP000198816">
    <property type="component" value="Unassembled WGS sequence"/>
</dbReference>
<dbReference type="InterPro" id="IPR005467">
    <property type="entry name" value="His_kinase_dom"/>
</dbReference>
<dbReference type="SMART" id="SM00387">
    <property type="entry name" value="HATPase_c"/>
    <property type="match status" value="1"/>
</dbReference>
<dbReference type="STRING" id="1058.SAMN05421783_11064"/>
<organism evidence="10 11">
    <name type="scientific">Thiocapsa roseopersicina</name>
    <dbReference type="NCBI Taxonomy" id="1058"/>
    <lineage>
        <taxon>Bacteria</taxon>
        <taxon>Pseudomonadati</taxon>
        <taxon>Pseudomonadota</taxon>
        <taxon>Gammaproteobacteria</taxon>
        <taxon>Chromatiales</taxon>
        <taxon>Chromatiaceae</taxon>
        <taxon>Thiocapsa</taxon>
    </lineage>
</organism>
<keyword evidence="5 10" id="KW-0418">Kinase</keyword>
<sequence length="700" mass="75772">MRGSGLAGWNPRRLRLMLGLFFVALAIPAGLLIHQAFGHLKWAAFRQHQLLAEELAARIDARLRDIVSAEEAHAVADYGFLVATRDGAGTVPQRSPLARYPVSTALPGLVGHFQVDAAGAMTTPLVPPRGGDAPDLGIAPDELAGRTALEARIRRILTDNRLVQTDRIEADAMPEGPMPGGGRDKESAGSALSALQKATPEVERALPQAAFDRLSEIDASPTREQKTQARSTLGRIEDLNLDERFQQAAPAAPPTTEGLRSREQQDDSQPEQGLAPKEGRVPAMAGSAAPGPAGMPEPTADAAAPAVNLFETEVEPFRMSLLDSGHFVLFRPVRQDGQRLIQGVLIEQRPFLGVGIEDAFRETLLSQTTDLVVAWDGDVLAAYPSQASRGYLSSADELRGALLLRTRLSAPLQGMELLFSVGRLPAAPGAHLLYWLAAALVVILVGGIYLIYRLGLRQIALARQQQDFVSAVSHELKTPLTSIRMYGELLREGWVPEEKRTTYYAYIHDESERLSRLIDNVLQLARMTRNDLRLHLRTVSAGELMELTRSKVTSRVERAGFTLDIACGAQAAAAVVSVDEDAFTQILINLVDNAVKFSADAEPKRVDIGCRLADRGMLVFWVRDYGPGVPPAQMRKIFRLFYRIDGGLARETAGTGIGLALVRQLAEAMGGTVDVVNREPGAELRLCVPVSTGATTVSDA</sequence>
<dbReference type="InterPro" id="IPR036097">
    <property type="entry name" value="HisK_dim/P_sf"/>
</dbReference>
<evidence type="ECO:0000313" key="11">
    <source>
        <dbReference type="Proteomes" id="UP000198816"/>
    </source>
</evidence>
<evidence type="ECO:0000256" key="5">
    <source>
        <dbReference type="ARBA" id="ARBA00022777"/>
    </source>
</evidence>
<dbReference type="EMBL" id="FNNZ01000010">
    <property type="protein sequence ID" value="SDW88861.1"/>
    <property type="molecule type" value="Genomic_DNA"/>
</dbReference>
<dbReference type="InterPro" id="IPR003661">
    <property type="entry name" value="HisK_dim/P_dom"/>
</dbReference>
<dbReference type="SMART" id="SM00388">
    <property type="entry name" value="HisKA"/>
    <property type="match status" value="1"/>
</dbReference>
<feature type="region of interest" description="Disordered" evidence="7">
    <location>
        <begin position="213"/>
        <end position="299"/>
    </location>
</feature>
<keyword evidence="11" id="KW-1185">Reference proteome</keyword>
<dbReference type="RefSeq" id="WP_093032092.1">
    <property type="nucleotide sequence ID" value="NZ_FNNZ01000010.1"/>
</dbReference>
<dbReference type="PROSITE" id="PS50109">
    <property type="entry name" value="HIS_KIN"/>
    <property type="match status" value="1"/>
</dbReference>
<feature type="transmembrane region" description="Helical" evidence="8">
    <location>
        <begin position="432"/>
        <end position="452"/>
    </location>
</feature>
<dbReference type="Gene3D" id="1.10.287.130">
    <property type="match status" value="1"/>
</dbReference>
<dbReference type="PANTHER" id="PTHR43711">
    <property type="entry name" value="TWO-COMPONENT HISTIDINE KINASE"/>
    <property type="match status" value="1"/>
</dbReference>
<dbReference type="EC" id="2.7.13.3" evidence="2"/>
<dbReference type="OrthoDB" id="9804645at2"/>
<dbReference type="PRINTS" id="PR00344">
    <property type="entry name" value="BCTRLSENSOR"/>
</dbReference>
<keyword evidence="3" id="KW-0597">Phosphoprotein</keyword>
<accession>A0A1H2X7T6</accession>
<dbReference type="InterPro" id="IPR003594">
    <property type="entry name" value="HATPase_dom"/>
</dbReference>
<dbReference type="GO" id="GO:0000155">
    <property type="term" value="F:phosphorelay sensor kinase activity"/>
    <property type="evidence" value="ECO:0007669"/>
    <property type="project" value="InterPro"/>
</dbReference>
<dbReference type="SUPFAM" id="SSF55874">
    <property type="entry name" value="ATPase domain of HSP90 chaperone/DNA topoisomerase II/histidine kinase"/>
    <property type="match status" value="1"/>
</dbReference>
<dbReference type="CDD" id="cd00082">
    <property type="entry name" value="HisKA"/>
    <property type="match status" value="1"/>
</dbReference>
<dbReference type="SUPFAM" id="SSF47384">
    <property type="entry name" value="Homodimeric domain of signal transducing histidine kinase"/>
    <property type="match status" value="1"/>
</dbReference>
<evidence type="ECO:0000256" key="1">
    <source>
        <dbReference type="ARBA" id="ARBA00000085"/>
    </source>
</evidence>
<evidence type="ECO:0000256" key="8">
    <source>
        <dbReference type="SAM" id="Phobius"/>
    </source>
</evidence>
<reference evidence="11" key="1">
    <citation type="submission" date="2016-10" db="EMBL/GenBank/DDBJ databases">
        <authorList>
            <person name="Varghese N."/>
            <person name="Submissions S."/>
        </authorList>
    </citation>
    <scope>NUCLEOTIDE SEQUENCE [LARGE SCALE GENOMIC DNA]</scope>
    <source>
        <strain evidence="11">DSM 217</strain>
    </source>
</reference>
<evidence type="ECO:0000259" key="9">
    <source>
        <dbReference type="PROSITE" id="PS50109"/>
    </source>
</evidence>
<keyword evidence="4" id="KW-0808">Transferase</keyword>
<evidence type="ECO:0000256" key="4">
    <source>
        <dbReference type="ARBA" id="ARBA00022679"/>
    </source>
</evidence>
<dbReference type="InterPro" id="IPR050736">
    <property type="entry name" value="Sensor_HK_Regulatory"/>
</dbReference>
<dbReference type="Gene3D" id="3.30.565.10">
    <property type="entry name" value="Histidine kinase-like ATPase, C-terminal domain"/>
    <property type="match status" value="1"/>
</dbReference>